<proteinExistence type="predicted"/>
<dbReference type="AlphaFoldDB" id="A0A4R1HDT3"/>
<feature type="transmembrane region" description="Helical" evidence="1">
    <location>
        <begin position="135"/>
        <end position="159"/>
    </location>
</feature>
<evidence type="ECO:0000256" key="1">
    <source>
        <dbReference type="SAM" id="Phobius"/>
    </source>
</evidence>
<name>A0A4R1HDT3_9GAMM</name>
<sequence length="164" mass="18190">MIAKNKDLSLFGSMLRTLRITSAVAKYISILSVAFILFYASLIWSFKTSPIGLTSTDVLVFFVVNLISVSVLGISTWLGFSRKGCKYLERLFHDDAEDIKILRVIKVLFASGALAFSIYVIIFVLLLFVGGSNAVLILFNGKVTGAVFFLLAILLLPFVRKRLK</sequence>
<feature type="transmembrane region" description="Helical" evidence="1">
    <location>
        <begin position="24"/>
        <end position="46"/>
    </location>
</feature>
<organism evidence="2 3">
    <name type="scientific">Thiogranum longum</name>
    <dbReference type="NCBI Taxonomy" id="1537524"/>
    <lineage>
        <taxon>Bacteria</taxon>
        <taxon>Pseudomonadati</taxon>
        <taxon>Pseudomonadota</taxon>
        <taxon>Gammaproteobacteria</taxon>
        <taxon>Chromatiales</taxon>
        <taxon>Ectothiorhodospiraceae</taxon>
        <taxon>Thiogranum</taxon>
    </lineage>
</organism>
<evidence type="ECO:0000313" key="3">
    <source>
        <dbReference type="Proteomes" id="UP000295707"/>
    </source>
</evidence>
<feature type="transmembrane region" description="Helical" evidence="1">
    <location>
        <begin position="58"/>
        <end position="80"/>
    </location>
</feature>
<comment type="caution">
    <text evidence="2">The sequence shown here is derived from an EMBL/GenBank/DDBJ whole genome shotgun (WGS) entry which is preliminary data.</text>
</comment>
<feature type="transmembrane region" description="Helical" evidence="1">
    <location>
        <begin position="107"/>
        <end position="129"/>
    </location>
</feature>
<dbReference type="Proteomes" id="UP000295707">
    <property type="component" value="Unassembled WGS sequence"/>
</dbReference>
<accession>A0A4R1HDT3</accession>
<gene>
    <name evidence="2" type="ORF">DFR30_2166</name>
</gene>
<dbReference type="EMBL" id="SMFX01000001">
    <property type="protein sequence ID" value="TCK18881.1"/>
    <property type="molecule type" value="Genomic_DNA"/>
</dbReference>
<keyword evidence="3" id="KW-1185">Reference proteome</keyword>
<keyword evidence="1" id="KW-0812">Transmembrane</keyword>
<keyword evidence="1" id="KW-1133">Transmembrane helix</keyword>
<dbReference type="RefSeq" id="WP_132973064.1">
    <property type="nucleotide sequence ID" value="NZ_SMFX01000001.1"/>
</dbReference>
<keyword evidence="1" id="KW-0472">Membrane</keyword>
<evidence type="ECO:0000313" key="2">
    <source>
        <dbReference type="EMBL" id="TCK18881.1"/>
    </source>
</evidence>
<protein>
    <submittedName>
        <fullName evidence="2">Uncharacterized protein</fullName>
    </submittedName>
</protein>
<reference evidence="2 3" key="1">
    <citation type="submission" date="2019-03" db="EMBL/GenBank/DDBJ databases">
        <title>Genomic Encyclopedia of Type Strains, Phase IV (KMG-IV): sequencing the most valuable type-strain genomes for metagenomic binning, comparative biology and taxonomic classification.</title>
        <authorList>
            <person name="Goeker M."/>
        </authorList>
    </citation>
    <scope>NUCLEOTIDE SEQUENCE [LARGE SCALE GENOMIC DNA]</scope>
    <source>
        <strain evidence="2 3">DSM 19610</strain>
    </source>
</reference>